<evidence type="ECO:0000313" key="5">
    <source>
        <dbReference type="Proteomes" id="UP000749471"/>
    </source>
</evidence>
<dbReference type="EMBL" id="JAHLPM010000010">
    <property type="protein sequence ID" value="MBU5438796.1"/>
    <property type="molecule type" value="Genomic_DNA"/>
</dbReference>
<keyword evidence="5" id="KW-1185">Reference proteome</keyword>
<name>A0ABS6E7A4_9FIRM</name>
<dbReference type="InterPro" id="IPR007492">
    <property type="entry name" value="LytTR_DNA-bd_dom"/>
</dbReference>
<feature type="domain" description="HTH LytTR-type" evidence="3">
    <location>
        <begin position="144"/>
        <end position="231"/>
    </location>
</feature>
<feature type="domain" description="Response regulatory" evidence="2">
    <location>
        <begin position="3"/>
        <end position="123"/>
    </location>
</feature>
<dbReference type="PANTHER" id="PTHR37299">
    <property type="entry name" value="TRANSCRIPTIONAL REGULATOR-RELATED"/>
    <property type="match status" value="1"/>
</dbReference>
<dbReference type="Proteomes" id="UP000749471">
    <property type="component" value="Unassembled WGS sequence"/>
</dbReference>
<keyword evidence="4" id="KW-0238">DNA-binding</keyword>
<reference evidence="4 5" key="1">
    <citation type="submission" date="2021-06" db="EMBL/GenBank/DDBJ databases">
        <authorList>
            <person name="Sun Q."/>
            <person name="Li D."/>
        </authorList>
    </citation>
    <scope>NUCLEOTIDE SEQUENCE [LARGE SCALE GENOMIC DNA]</scope>
    <source>
        <strain evidence="4 5">MSJ-40</strain>
    </source>
</reference>
<evidence type="ECO:0000313" key="4">
    <source>
        <dbReference type="EMBL" id="MBU5438796.1"/>
    </source>
</evidence>
<dbReference type="PROSITE" id="PS50110">
    <property type="entry name" value="RESPONSE_REGULATORY"/>
    <property type="match status" value="1"/>
</dbReference>
<proteinExistence type="predicted"/>
<dbReference type="RefSeq" id="WP_216520176.1">
    <property type="nucleotide sequence ID" value="NZ_JAHLPM010000010.1"/>
</dbReference>
<dbReference type="InterPro" id="IPR001789">
    <property type="entry name" value="Sig_transdc_resp-reg_receiver"/>
</dbReference>
<dbReference type="Pfam" id="PF00072">
    <property type="entry name" value="Response_reg"/>
    <property type="match status" value="1"/>
</dbReference>
<keyword evidence="1" id="KW-0597">Phosphoprotein</keyword>
<evidence type="ECO:0000259" key="3">
    <source>
        <dbReference type="PROSITE" id="PS50930"/>
    </source>
</evidence>
<evidence type="ECO:0000256" key="1">
    <source>
        <dbReference type="PROSITE-ProRule" id="PRU00169"/>
    </source>
</evidence>
<dbReference type="PROSITE" id="PS50930">
    <property type="entry name" value="HTH_LYTTR"/>
    <property type="match status" value="1"/>
</dbReference>
<dbReference type="Pfam" id="PF04397">
    <property type="entry name" value="LytTR"/>
    <property type="match status" value="1"/>
</dbReference>
<dbReference type="GO" id="GO:0003677">
    <property type="term" value="F:DNA binding"/>
    <property type="evidence" value="ECO:0007669"/>
    <property type="project" value="UniProtKB-KW"/>
</dbReference>
<protein>
    <submittedName>
        <fullName evidence="4">LytTR family DNA-binding domain-containing protein</fullName>
    </submittedName>
</protein>
<dbReference type="PANTHER" id="PTHR37299:SF1">
    <property type="entry name" value="STAGE 0 SPORULATION PROTEIN A HOMOLOG"/>
    <property type="match status" value="1"/>
</dbReference>
<feature type="modified residue" description="4-aspartylphosphate" evidence="1">
    <location>
        <position position="60"/>
    </location>
</feature>
<comment type="caution">
    <text evidence="4">The sequence shown here is derived from an EMBL/GenBank/DDBJ whole genome shotgun (WGS) entry which is preliminary data.</text>
</comment>
<accession>A0ABS6E7A4</accession>
<dbReference type="SMART" id="SM00448">
    <property type="entry name" value="REC"/>
    <property type="match status" value="1"/>
</dbReference>
<evidence type="ECO:0000259" key="2">
    <source>
        <dbReference type="PROSITE" id="PS50110"/>
    </source>
</evidence>
<gene>
    <name evidence="4" type="ORF">KQI42_12280</name>
</gene>
<organism evidence="4 5">
    <name type="scientific">Tissierella simiarum</name>
    <dbReference type="NCBI Taxonomy" id="2841534"/>
    <lineage>
        <taxon>Bacteria</taxon>
        <taxon>Bacillati</taxon>
        <taxon>Bacillota</taxon>
        <taxon>Tissierellia</taxon>
        <taxon>Tissierellales</taxon>
        <taxon>Tissierellaceae</taxon>
        <taxon>Tissierella</taxon>
    </lineage>
</organism>
<dbReference type="InterPro" id="IPR046947">
    <property type="entry name" value="LytR-like"/>
</dbReference>
<sequence length="236" mass="27981">MINIAVCDDNQHFLDYIEQEIIETLKNIEKAAKIHKFINGIKLLESYSKSDKPFDIIFLDIDMPKIDGIEAAEIIRKKDKKTILIFLTSMEDEVYKTFRYNTFRFIRKSNIDTELKEALENAMRKLTYEKCIFKTVEGEVALYINDILYFEFIDRNVQIITFNHKYISNIRRFKDIEDVFQGREFIKIHMSCMINENYIKCIGDLDVTLDNGKKLPVSRYRIEEVKKRFVKVARGG</sequence>
<dbReference type="SMART" id="SM00850">
    <property type="entry name" value="LytTR"/>
    <property type="match status" value="1"/>
</dbReference>